<proteinExistence type="predicted"/>
<dbReference type="Proteomes" id="UP000025227">
    <property type="component" value="Unplaced"/>
</dbReference>
<dbReference type="AlphaFoldDB" id="A0A7I4Z4S4"/>
<accession>A0A7I4Z4S4</accession>
<reference evidence="2" key="1">
    <citation type="submission" date="2020-12" db="UniProtKB">
        <authorList>
            <consortium name="WormBaseParasite"/>
        </authorList>
    </citation>
    <scope>IDENTIFICATION</scope>
    <source>
        <strain evidence="2">MHco3</strain>
    </source>
</reference>
<evidence type="ECO:0000313" key="2">
    <source>
        <dbReference type="WBParaSite" id="HCON_00184190-00001"/>
    </source>
</evidence>
<name>A0A7I4Z4S4_HAECO</name>
<dbReference type="WBParaSite" id="HCON_00184190-00001">
    <property type="protein sequence ID" value="HCON_00184190-00001"/>
    <property type="gene ID" value="HCON_00184190"/>
</dbReference>
<organism evidence="1 2">
    <name type="scientific">Haemonchus contortus</name>
    <name type="common">Barber pole worm</name>
    <dbReference type="NCBI Taxonomy" id="6289"/>
    <lineage>
        <taxon>Eukaryota</taxon>
        <taxon>Metazoa</taxon>
        <taxon>Ecdysozoa</taxon>
        <taxon>Nematoda</taxon>
        <taxon>Chromadorea</taxon>
        <taxon>Rhabditida</taxon>
        <taxon>Rhabditina</taxon>
        <taxon>Rhabditomorpha</taxon>
        <taxon>Strongyloidea</taxon>
        <taxon>Trichostrongylidae</taxon>
        <taxon>Haemonchus</taxon>
    </lineage>
</organism>
<evidence type="ECO:0000313" key="1">
    <source>
        <dbReference type="Proteomes" id="UP000025227"/>
    </source>
</evidence>
<keyword evidence="1" id="KW-1185">Reference proteome</keyword>
<protein>
    <submittedName>
        <fullName evidence="2">TIR domain-containing protein</fullName>
    </submittedName>
</protein>
<sequence>MAKICEGVSVVALNTGIPEVSVYFGTFALDNGRAESWKNLLAYMGIVNGCMSFGAALRSHFAIGAHGLQLPPIERNFYVGDFAKSVGQRAHRHVKIKNRFILGLGGPQSGNTVSAISNINTQYSDTISDTISVTIPYHNIGFHDTQEKKKYLGIFVANLIEQLGEQPHHTTPHQNPVHRQSKEPGVQKAYLFCKKYCDDVLRALTHHDGSFRCLTHDRESGLSLEELNQATNEGVRYAKGNDWDEMVVDERIKILLILLDSFRAVSTAFSESPDVERRLYGSLNDIRRLLESSAACICVLVGPTTEELIPKREWYKLATSLATAARMDIKMIAVAPPRGDNSYAKNRADMIEAIEM</sequence>